<dbReference type="AlphaFoldDB" id="A0A2R6XPU0"/>
<protein>
    <submittedName>
        <fullName evidence="2">Uncharacterized protein</fullName>
    </submittedName>
</protein>
<evidence type="ECO:0000256" key="1">
    <source>
        <dbReference type="SAM" id="MobiDB-lite"/>
    </source>
</evidence>
<feature type="compositionally biased region" description="Low complexity" evidence="1">
    <location>
        <begin position="134"/>
        <end position="155"/>
    </location>
</feature>
<feature type="region of interest" description="Disordered" evidence="1">
    <location>
        <begin position="80"/>
        <end position="106"/>
    </location>
</feature>
<reference evidence="3" key="1">
    <citation type="journal article" date="2017" name="Cell">
        <title>Insights into land plant evolution garnered from the Marchantia polymorpha genome.</title>
        <authorList>
            <person name="Bowman J.L."/>
            <person name="Kohchi T."/>
            <person name="Yamato K.T."/>
            <person name="Jenkins J."/>
            <person name="Shu S."/>
            <person name="Ishizaki K."/>
            <person name="Yamaoka S."/>
            <person name="Nishihama R."/>
            <person name="Nakamura Y."/>
            <person name="Berger F."/>
            <person name="Adam C."/>
            <person name="Aki S.S."/>
            <person name="Althoff F."/>
            <person name="Araki T."/>
            <person name="Arteaga-Vazquez M.A."/>
            <person name="Balasubrmanian S."/>
            <person name="Barry K."/>
            <person name="Bauer D."/>
            <person name="Boehm C.R."/>
            <person name="Briginshaw L."/>
            <person name="Caballero-Perez J."/>
            <person name="Catarino B."/>
            <person name="Chen F."/>
            <person name="Chiyoda S."/>
            <person name="Chovatia M."/>
            <person name="Davies K.M."/>
            <person name="Delmans M."/>
            <person name="Demura T."/>
            <person name="Dierschke T."/>
            <person name="Dolan L."/>
            <person name="Dorantes-Acosta A.E."/>
            <person name="Eklund D.M."/>
            <person name="Florent S.N."/>
            <person name="Flores-Sandoval E."/>
            <person name="Fujiyama A."/>
            <person name="Fukuzawa H."/>
            <person name="Galik B."/>
            <person name="Grimanelli D."/>
            <person name="Grimwood J."/>
            <person name="Grossniklaus U."/>
            <person name="Hamada T."/>
            <person name="Haseloff J."/>
            <person name="Hetherington A.J."/>
            <person name="Higo A."/>
            <person name="Hirakawa Y."/>
            <person name="Hundley H.N."/>
            <person name="Ikeda Y."/>
            <person name="Inoue K."/>
            <person name="Inoue S.I."/>
            <person name="Ishida S."/>
            <person name="Jia Q."/>
            <person name="Kakita M."/>
            <person name="Kanazawa T."/>
            <person name="Kawai Y."/>
            <person name="Kawashima T."/>
            <person name="Kennedy M."/>
            <person name="Kinose K."/>
            <person name="Kinoshita T."/>
            <person name="Kohara Y."/>
            <person name="Koide E."/>
            <person name="Komatsu K."/>
            <person name="Kopischke S."/>
            <person name="Kubo M."/>
            <person name="Kyozuka J."/>
            <person name="Lagercrantz U."/>
            <person name="Lin S.S."/>
            <person name="Lindquist E."/>
            <person name="Lipzen A.M."/>
            <person name="Lu C.W."/>
            <person name="De Luna E."/>
            <person name="Martienssen R.A."/>
            <person name="Minamino N."/>
            <person name="Mizutani M."/>
            <person name="Mizutani M."/>
            <person name="Mochizuki N."/>
            <person name="Monte I."/>
            <person name="Mosher R."/>
            <person name="Nagasaki H."/>
            <person name="Nakagami H."/>
            <person name="Naramoto S."/>
            <person name="Nishitani K."/>
            <person name="Ohtani M."/>
            <person name="Okamoto T."/>
            <person name="Okumura M."/>
            <person name="Phillips J."/>
            <person name="Pollak B."/>
            <person name="Reinders A."/>
            <person name="Rovekamp M."/>
            <person name="Sano R."/>
            <person name="Sawa S."/>
            <person name="Schmid M.W."/>
            <person name="Shirakawa M."/>
            <person name="Solano R."/>
            <person name="Spunde A."/>
            <person name="Suetsugu N."/>
            <person name="Sugano S."/>
            <person name="Sugiyama A."/>
            <person name="Sun R."/>
            <person name="Suzuki Y."/>
            <person name="Takenaka M."/>
            <person name="Takezawa D."/>
            <person name="Tomogane H."/>
            <person name="Tsuzuki M."/>
            <person name="Ueda T."/>
            <person name="Umeda M."/>
            <person name="Ward J.M."/>
            <person name="Watanabe Y."/>
            <person name="Yazaki K."/>
            <person name="Yokoyama R."/>
            <person name="Yoshitake Y."/>
            <person name="Yotsui I."/>
            <person name="Zachgo S."/>
            <person name="Schmutz J."/>
        </authorList>
    </citation>
    <scope>NUCLEOTIDE SEQUENCE [LARGE SCALE GENOMIC DNA]</scope>
    <source>
        <strain evidence="3">Tak-1</strain>
    </source>
</reference>
<dbReference type="Proteomes" id="UP000244005">
    <property type="component" value="Unassembled WGS sequence"/>
</dbReference>
<dbReference type="EMBL" id="KZ772678">
    <property type="protein sequence ID" value="PTQ48122.1"/>
    <property type="molecule type" value="Genomic_DNA"/>
</dbReference>
<evidence type="ECO:0000313" key="2">
    <source>
        <dbReference type="EMBL" id="PTQ48122.1"/>
    </source>
</evidence>
<proteinExistence type="predicted"/>
<evidence type="ECO:0000313" key="3">
    <source>
        <dbReference type="Proteomes" id="UP000244005"/>
    </source>
</evidence>
<name>A0A2R6XPU0_MARPO</name>
<accession>A0A2R6XPU0</accession>
<feature type="region of interest" description="Disordered" evidence="1">
    <location>
        <begin position="246"/>
        <end position="276"/>
    </location>
</feature>
<organism evidence="2 3">
    <name type="scientific">Marchantia polymorpha</name>
    <name type="common">Common liverwort</name>
    <name type="synonym">Marchantia aquatica</name>
    <dbReference type="NCBI Taxonomy" id="3197"/>
    <lineage>
        <taxon>Eukaryota</taxon>
        <taxon>Viridiplantae</taxon>
        <taxon>Streptophyta</taxon>
        <taxon>Embryophyta</taxon>
        <taxon>Marchantiophyta</taxon>
        <taxon>Marchantiopsida</taxon>
        <taxon>Marchantiidae</taxon>
        <taxon>Marchantiales</taxon>
        <taxon>Marchantiaceae</taxon>
        <taxon>Marchantia</taxon>
    </lineage>
</organism>
<sequence length="276" mass="30129">MAQSSRWSLLRAWPRPPLHPTAQSLLPSSFRPSVLSVGRSVGLAARERYRSEASRLAAAARIGAPYTRCKFMYARSHAARRRRAAARRQQAKESEPGSHSPRCARSKGVARKCGGAFVVALGCRGRRRAPPRPRSNGRASRRSSACSSPSASASSDMCGGQWGRWIGRWRPWQECATEALRAPGPGAKARASVAFPRGLLRPLRVLVTQCSAAAAAAVWALALGFRGQGVEGTFWEQTWRLLWREEEAEERSGGDPTLCPRGRAGQAGTQAERMRE</sequence>
<feature type="region of interest" description="Disordered" evidence="1">
    <location>
        <begin position="127"/>
        <end position="158"/>
    </location>
</feature>
<gene>
    <name evidence="2" type="ORF">MARPO_0006s0150</name>
</gene>
<keyword evidence="3" id="KW-1185">Reference proteome</keyword>